<evidence type="ECO:0000313" key="5">
    <source>
        <dbReference type="Proteomes" id="UP000325307"/>
    </source>
</evidence>
<dbReference type="PANTHER" id="PTHR43476:SF3">
    <property type="entry name" value="FAD-BINDING MONOOXYGENASE"/>
    <property type="match status" value="1"/>
</dbReference>
<name>A0A5A7NUQ9_9MICC</name>
<dbReference type="GO" id="GO:0071949">
    <property type="term" value="F:FAD binding"/>
    <property type="evidence" value="ECO:0007669"/>
    <property type="project" value="InterPro"/>
</dbReference>
<evidence type="ECO:0000259" key="3">
    <source>
        <dbReference type="Pfam" id="PF01494"/>
    </source>
</evidence>
<dbReference type="GO" id="GO:0008688">
    <property type="term" value="F:3-(3-hydroxyphenyl)propionate hydroxylase activity"/>
    <property type="evidence" value="ECO:0007669"/>
    <property type="project" value="TreeGrafter"/>
</dbReference>
<organism evidence="4 5">
    <name type="scientific">Zafaria cholistanensis</name>
    <dbReference type="NCBI Taxonomy" id="1682741"/>
    <lineage>
        <taxon>Bacteria</taxon>
        <taxon>Bacillati</taxon>
        <taxon>Actinomycetota</taxon>
        <taxon>Actinomycetes</taxon>
        <taxon>Micrococcales</taxon>
        <taxon>Micrococcaceae</taxon>
        <taxon>Zafaria</taxon>
    </lineage>
</organism>
<dbReference type="PRINTS" id="PR00420">
    <property type="entry name" value="RNGMNOXGNASE"/>
</dbReference>
<proteinExistence type="predicted"/>
<feature type="compositionally biased region" description="Low complexity" evidence="2">
    <location>
        <begin position="89"/>
        <end position="104"/>
    </location>
</feature>
<dbReference type="PANTHER" id="PTHR43476">
    <property type="entry name" value="3-(3-HYDROXY-PHENYL)PROPIONATE/3-HYDROXYCINNAMIC ACID HYDROXYLASE"/>
    <property type="match status" value="1"/>
</dbReference>
<feature type="domain" description="FAD-binding" evidence="3">
    <location>
        <begin position="3"/>
        <end position="172"/>
    </location>
</feature>
<reference evidence="4 5" key="1">
    <citation type="submission" date="2019-09" db="EMBL/GenBank/DDBJ databases">
        <title>Arthrobacter zafarii sp. nov., a moderately thermotolerant and halotolerant actinobacterium isolated from Cholistan desert soil of Pakistan.</title>
        <authorList>
            <person name="Amin A."/>
            <person name="Ahmed I."/>
            <person name="Khalid N."/>
            <person name="Schumann P."/>
            <person name="Busse H.J."/>
            <person name="Khan I.U."/>
            <person name="Li S."/>
            <person name="Li W.J."/>
        </authorList>
    </citation>
    <scope>NUCLEOTIDE SEQUENCE [LARGE SCALE GENOMIC DNA]</scope>
    <source>
        <strain evidence="4 5">NCCP-1664</strain>
    </source>
</reference>
<evidence type="ECO:0000313" key="4">
    <source>
        <dbReference type="EMBL" id="GER23571.1"/>
    </source>
</evidence>
<dbReference type="InterPro" id="IPR050631">
    <property type="entry name" value="PheA/TfdB_FAD_monoxygenase"/>
</dbReference>
<evidence type="ECO:0000256" key="2">
    <source>
        <dbReference type="SAM" id="MobiDB-lite"/>
    </source>
</evidence>
<dbReference type="GO" id="GO:0019622">
    <property type="term" value="P:3-(3-hydroxy)phenylpropionate catabolic process"/>
    <property type="evidence" value="ECO:0007669"/>
    <property type="project" value="TreeGrafter"/>
</dbReference>
<dbReference type="Gene3D" id="3.30.70.2450">
    <property type="match status" value="1"/>
</dbReference>
<dbReference type="OrthoDB" id="4246007at2"/>
<comment type="caution">
    <text evidence="4">The sequence shown here is derived from an EMBL/GenBank/DDBJ whole genome shotgun (WGS) entry which is preliminary data.</text>
</comment>
<feature type="region of interest" description="Disordered" evidence="2">
    <location>
        <begin position="82"/>
        <end position="104"/>
    </location>
</feature>
<dbReference type="EMBL" id="BKDJ01000010">
    <property type="protein sequence ID" value="GER23571.1"/>
    <property type="molecule type" value="Genomic_DNA"/>
</dbReference>
<dbReference type="RefSeq" id="WP_149957156.1">
    <property type="nucleotide sequence ID" value="NZ_BKDJ01000010.1"/>
</dbReference>
<dbReference type="AlphaFoldDB" id="A0A5A7NUQ9"/>
<gene>
    <name evidence="4" type="ORF">NCCP1664_20660</name>
</gene>
<dbReference type="InterPro" id="IPR036188">
    <property type="entry name" value="FAD/NAD-bd_sf"/>
</dbReference>
<feature type="region of interest" description="Disordered" evidence="2">
    <location>
        <begin position="172"/>
        <end position="201"/>
    </location>
</feature>
<feature type="region of interest" description="Disordered" evidence="2">
    <location>
        <begin position="283"/>
        <end position="310"/>
    </location>
</feature>
<dbReference type="Proteomes" id="UP000325307">
    <property type="component" value="Unassembled WGS sequence"/>
</dbReference>
<sequence>MTDVDVAIAGAGPSGLALAILLAQRGVSVRVLEERAQPGTHSRAIGLHPPGLEVLDLAGVGAAAVEAGVRITSGVALHGPGPDGAVGSGTVRPGTVRPGTVRPGTVGPGVSAVASMDFGVLPGPHRYVLALPQTATQALLEERLALLDPGALRRGIRVEAFHPGPDGVCVRTSAGGAGPFREGGTPHGETPHGETPHGRPPVSPVLTAGSLTARFLVGADGVRSGTRDALGLPFRGVAHPDRYVMADYPDTTGFGPTAALFLHPEGIVESFPLPGGQRRWVARLPGGRATPPPPRNGTGDGSAPWEAAEGPAPDRLHEALAATIARRTGHSVEEAGAVPTVFGTARRRVPRMADGPVVLIGDAAHEVSPIGGQGMTLGLLDAAQLAGILCAALATTRGTGRGAGRGAVPDAAARAALERFSARRLRAARAAGRAAHLNMVLGRPLPGALLRGRDRAIGALVGRGAVHDAVARHFTMQG</sequence>
<keyword evidence="5" id="KW-1185">Reference proteome</keyword>
<dbReference type="Pfam" id="PF01494">
    <property type="entry name" value="FAD_binding_3"/>
    <property type="match status" value="2"/>
</dbReference>
<keyword evidence="1" id="KW-0560">Oxidoreductase</keyword>
<protein>
    <submittedName>
        <fullName evidence="4">2-polyprenyl-6-methoxyphenol hydroxylase</fullName>
    </submittedName>
</protein>
<dbReference type="InterPro" id="IPR002938">
    <property type="entry name" value="FAD-bd"/>
</dbReference>
<dbReference type="Gene3D" id="3.50.50.60">
    <property type="entry name" value="FAD/NAD(P)-binding domain"/>
    <property type="match status" value="2"/>
</dbReference>
<accession>A0A5A7NUQ9</accession>
<feature type="domain" description="FAD-binding" evidence="3">
    <location>
        <begin position="210"/>
        <end position="396"/>
    </location>
</feature>
<dbReference type="SUPFAM" id="SSF51905">
    <property type="entry name" value="FAD/NAD(P)-binding domain"/>
    <property type="match status" value="1"/>
</dbReference>
<evidence type="ECO:0000256" key="1">
    <source>
        <dbReference type="ARBA" id="ARBA00023002"/>
    </source>
</evidence>